<dbReference type="RefSeq" id="WP_101522374.1">
    <property type="nucleotide sequence ID" value="NZ_PKLZ01000012.1"/>
</dbReference>
<dbReference type="EMBL" id="PKLZ01000012">
    <property type="protein sequence ID" value="PLW81576.1"/>
    <property type="molecule type" value="Genomic_DNA"/>
</dbReference>
<dbReference type="Proteomes" id="UP000234845">
    <property type="component" value="Unassembled WGS sequence"/>
</dbReference>
<proteinExistence type="predicted"/>
<dbReference type="Gene3D" id="1.20.120.520">
    <property type="entry name" value="nmb1532 protein domain like"/>
    <property type="match status" value="1"/>
</dbReference>
<dbReference type="GO" id="GO:0005886">
    <property type="term" value="C:plasma membrane"/>
    <property type="evidence" value="ECO:0007669"/>
    <property type="project" value="TreeGrafter"/>
</dbReference>
<dbReference type="PANTHER" id="PTHR39966">
    <property type="entry name" value="BLL2471 PROTEIN-RELATED"/>
    <property type="match status" value="1"/>
</dbReference>
<dbReference type="AlphaFoldDB" id="A0A2N5XZL0"/>
<keyword evidence="3" id="KW-1185">Reference proteome</keyword>
<feature type="domain" description="Hemerythrin-like" evidence="1">
    <location>
        <begin position="20"/>
        <end position="151"/>
    </location>
</feature>
<dbReference type="OrthoDB" id="7349010at2"/>
<dbReference type="PANTHER" id="PTHR39966:SF1">
    <property type="entry name" value="HEMERYTHRIN-LIKE DOMAIN-CONTAINING PROTEIN"/>
    <property type="match status" value="1"/>
</dbReference>
<evidence type="ECO:0000313" key="3">
    <source>
        <dbReference type="Proteomes" id="UP000234845"/>
    </source>
</evidence>
<protein>
    <submittedName>
        <fullName evidence="2">Cation-binding protein</fullName>
    </submittedName>
</protein>
<name>A0A2N5XZL0_9GAMM</name>
<dbReference type="InterPro" id="IPR012312">
    <property type="entry name" value="Hemerythrin-like"/>
</dbReference>
<accession>A0A2N5XZL0</accession>
<evidence type="ECO:0000259" key="1">
    <source>
        <dbReference type="Pfam" id="PF01814"/>
    </source>
</evidence>
<dbReference type="Pfam" id="PF01814">
    <property type="entry name" value="Hemerythrin"/>
    <property type="match status" value="1"/>
</dbReference>
<evidence type="ECO:0000313" key="2">
    <source>
        <dbReference type="EMBL" id="PLW81576.1"/>
    </source>
</evidence>
<reference evidence="3" key="1">
    <citation type="submission" date="2017-11" db="EMBL/GenBank/DDBJ databases">
        <title>The draft genome sequence of Chromatocurvus sp. F02.</title>
        <authorList>
            <person name="Du Z.-J."/>
            <person name="Chang Y.-Q."/>
        </authorList>
    </citation>
    <scope>NUCLEOTIDE SEQUENCE [LARGE SCALE GENOMIC DNA]</scope>
    <source>
        <strain evidence="3">F02</strain>
    </source>
</reference>
<comment type="caution">
    <text evidence="2">The sequence shown here is derived from an EMBL/GenBank/DDBJ whole genome shotgun (WGS) entry which is preliminary data.</text>
</comment>
<gene>
    <name evidence="2" type="ORF">CWI75_15210</name>
</gene>
<sequence length="301" mass="33798">MAISERKPQTRKAATPPLMATLRAEHVHLESVAGLLEEQLNAIEAGKPVDAHVLYEIMNYLGTWADRYHHPREDLIYGRAAELDRQLADDVDSLQRQHDSMARKGQALQQSIAGWRDGTVDSTTLVGEGRAYLDNSLNHMHSEEQRVFPRIEALLTTADWRELELDDRLQPAGDPLFGARADREFRNLARKLKRGLRHRLEQGVVAEWAGLGAAVESWEIMCGARRSALTITGETVRQSARDSLRILGETPLTAGVRCAANNTRLGGRWLAEVFDIARDAGTDLARVNRERRDNIERARNS</sequence>
<organism evidence="2 3">
    <name type="scientific">Kineobactrum sediminis</name>
    <dbReference type="NCBI Taxonomy" id="1905677"/>
    <lineage>
        <taxon>Bacteria</taxon>
        <taxon>Pseudomonadati</taxon>
        <taxon>Pseudomonadota</taxon>
        <taxon>Gammaproteobacteria</taxon>
        <taxon>Cellvibrionales</taxon>
        <taxon>Halieaceae</taxon>
        <taxon>Kineobactrum</taxon>
    </lineage>
</organism>